<dbReference type="Proteomes" id="UP000095255">
    <property type="component" value="Unassembled WGS sequence"/>
</dbReference>
<dbReference type="STRING" id="1390249.BHU72_10710"/>
<evidence type="ECO:0000313" key="2">
    <source>
        <dbReference type="EMBL" id="OEH84277.1"/>
    </source>
</evidence>
<keyword evidence="3" id="KW-1185">Reference proteome</keyword>
<gene>
    <name evidence="2" type="ORF">BHU72_10710</name>
</gene>
<feature type="transmembrane region" description="Helical" evidence="1">
    <location>
        <begin position="53"/>
        <end position="73"/>
    </location>
</feature>
<organism evidence="2 3">
    <name type="scientific">Desulfuribacillus stibiiarsenatis</name>
    <dbReference type="NCBI Taxonomy" id="1390249"/>
    <lineage>
        <taxon>Bacteria</taxon>
        <taxon>Bacillati</taxon>
        <taxon>Bacillota</taxon>
        <taxon>Desulfuribacillia</taxon>
        <taxon>Desulfuribacillales</taxon>
        <taxon>Desulfuribacillaceae</taxon>
        <taxon>Desulfuribacillus</taxon>
    </lineage>
</organism>
<proteinExistence type="predicted"/>
<sequence length="355" mass="41872">MSKRKSKLQTISFYIFVVAAIILVLSPILLKIDLLKAILNWILFDLRTYKSDYIALVGGMVGAGLAVSSAIYVQARSNIAKETEELIVAHKKMKNRSNVISTYIERELKMLWGLWIWARYETPYRSFNGREVPFEPYKINQDNILENFLEIEKELSEISANTFYDLFYFAEMVNGYIEYYKSAYQEEMYIDSRSGYSQGGIDLKTEYRPSVRLYEITQILSSLIDEKKVNLFFQDKSEFESWDDYYTRVSNVRNQLMNTENDVLDQINKDPQLVPKEEHFHLSSRRILDKWLMFRSEEHIEDCYIGYVDKIISLKSEIEDVEKQYKLEKKIMVEKIDSPRYSSNVEALIKDLKAM</sequence>
<dbReference type="EMBL" id="MJAT01000039">
    <property type="protein sequence ID" value="OEH84277.1"/>
    <property type="molecule type" value="Genomic_DNA"/>
</dbReference>
<keyword evidence="1" id="KW-0472">Membrane</keyword>
<reference evidence="2 3" key="1">
    <citation type="submission" date="2016-09" db="EMBL/GenBank/DDBJ databases">
        <title>Desulfuribacillus arsenicus sp. nov., an obligately anaerobic, dissimilatory arsenic- and antimonate-reducing bacterium isolated from anoxic sediments.</title>
        <authorList>
            <person name="Abin C.A."/>
            <person name="Hollibaugh J.T."/>
        </authorList>
    </citation>
    <scope>NUCLEOTIDE SEQUENCE [LARGE SCALE GENOMIC DNA]</scope>
    <source>
        <strain evidence="2 3">MLFW-2</strain>
    </source>
</reference>
<dbReference type="RefSeq" id="WP_069703260.1">
    <property type="nucleotide sequence ID" value="NZ_MJAT01000039.1"/>
</dbReference>
<comment type="caution">
    <text evidence="2">The sequence shown here is derived from an EMBL/GenBank/DDBJ whole genome shotgun (WGS) entry which is preliminary data.</text>
</comment>
<dbReference type="AlphaFoldDB" id="A0A1E5L2C3"/>
<evidence type="ECO:0000313" key="3">
    <source>
        <dbReference type="Proteomes" id="UP000095255"/>
    </source>
</evidence>
<evidence type="ECO:0000256" key="1">
    <source>
        <dbReference type="SAM" id="Phobius"/>
    </source>
</evidence>
<protein>
    <submittedName>
        <fullName evidence="2">Uncharacterized protein</fullName>
    </submittedName>
</protein>
<keyword evidence="1" id="KW-0812">Transmembrane</keyword>
<keyword evidence="1" id="KW-1133">Transmembrane helix</keyword>
<feature type="transmembrane region" description="Helical" evidence="1">
    <location>
        <begin position="12"/>
        <end position="30"/>
    </location>
</feature>
<name>A0A1E5L2C3_9FIRM</name>
<accession>A0A1E5L2C3</accession>